<dbReference type="HOGENOM" id="CLU_1542064_0_0_1"/>
<dbReference type="Proteomes" id="UP000015104">
    <property type="component" value="Unassembled WGS sequence"/>
</dbReference>
<dbReference type="SMART" id="SM00034">
    <property type="entry name" value="CLECT"/>
    <property type="match status" value="1"/>
</dbReference>
<dbReference type="InterPro" id="IPR016186">
    <property type="entry name" value="C-type_lectin-like/link_sf"/>
</dbReference>
<dbReference type="AlphaFoldDB" id="T1KT74"/>
<feature type="domain" description="C-type lectin" evidence="2">
    <location>
        <begin position="54"/>
        <end position="130"/>
    </location>
</feature>
<dbReference type="InterPro" id="IPR016187">
    <property type="entry name" value="CTDL_fold"/>
</dbReference>
<dbReference type="Gene3D" id="3.10.100.10">
    <property type="entry name" value="Mannose-Binding Protein A, subunit A"/>
    <property type="match status" value="1"/>
</dbReference>
<dbReference type="InterPro" id="IPR001304">
    <property type="entry name" value="C-type_lectin-like"/>
</dbReference>
<evidence type="ECO:0000256" key="1">
    <source>
        <dbReference type="SAM" id="Phobius"/>
    </source>
</evidence>
<dbReference type="CDD" id="cd00037">
    <property type="entry name" value="CLECT"/>
    <property type="match status" value="1"/>
</dbReference>
<dbReference type="EnsemblMetazoa" id="tetur20g02170.1">
    <property type="protein sequence ID" value="tetur20g02170.1"/>
    <property type="gene ID" value="tetur20g02170"/>
</dbReference>
<keyword evidence="1" id="KW-1133">Transmembrane helix</keyword>
<feature type="transmembrane region" description="Helical" evidence="1">
    <location>
        <begin position="20"/>
        <end position="39"/>
    </location>
</feature>
<dbReference type="EMBL" id="CAEY01000517">
    <property type="status" value="NOT_ANNOTATED_CDS"/>
    <property type="molecule type" value="Genomic_DNA"/>
</dbReference>
<evidence type="ECO:0000313" key="3">
    <source>
        <dbReference type="EnsemblMetazoa" id="tetur20g02170.1"/>
    </source>
</evidence>
<organism evidence="3 4">
    <name type="scientific">Tetranychus urticae</name>
    <name type="common">Two-spotted spider mite</name>
    <dbReference type="NCBI Taxonomy" id="32264"/>
    <lineage>
        <taxon>Eukaryota</taxon>
        <taxon>Metazoa</taxon>
        <taxon>Ecdysozoa</taxon>
        <taxon>Arthropoda</taxon>
        <taxon>Chelicerata</taxon>
        <taxon>Arachnida</taxon>
        <taxon>Acari</taxon>
        <taxon>Acariformes</taxon>
        <taxon>Trombidiformes</taxon>
        <taxon>Prostigmata</taxon>
        <taxon>Eleutherengona</taxon>
        <taxon>Raphignathae</taxon>
        <taxon>Tetranychoidea</taxon>
        <taxon>Tetranychidae</taxon>
        <taxon>Tetranychus</taxon>
    </lineage>
</organism>
<dbReference type="SUPFAM" id="SSF56436">
    <property type="entry name" value="C-type lectin-like"/>
    <property type="match status" value="1"/>
</dbReference>
<reference evidence="3" key="2">
    <citation type="submission" date="2015-06" db="UniProtKB">
        <authorList>
            <consortium name="EnsemblMetazoa"/>
        </authorList>
    </citation>
    <scope>IDENTIFICATION</scope>
</reference>
<sequence length="914" mass="102244">MELIKHFKDKIKQQNLRMELTTTIKYFALLLICFFHFAISSRSVSTCPRPWYTLGKSCYLFTRSPKLTWLEANQFCENFGANLVSVHTISEHYLIVEVLKDIDPVHEKWFTSGSQTYKPGVFTWKDGSNIFNERPITLDTKLITDSGLYVAYNFSRPENRWGLTTIRELEKAIDCFRLHHCINKMSAIYFVSFLVIISIKGIQSADFSVCQAECVYVNITTGAINLPAESGENCCWILQPEPRAKDRVEAFLFLQTIEFESGDYLTIFSINDKDETKLIVNITDSVSNNLFFTGTKNRLIFQLITSAVNSSTRSFHLFLEMKDNKAPIPILGDIGLKLLPVAGKPDVLTTEWTLNFALQTSQSNKKLAASVYEISAGIFVKFDTIWAQNSHDYLSSNNTIEITLFIQNISSAGNTLVISIYSVDGACSSYVSLTDKEPKTTVAVKSEDLTENLINVKCIWIIQSDNPKNWLNINFDSKEPIDVQAGNSFVVRKGNRKSSPVMFVISSTNFADIRTNIYNSIFDSSSLYITYEAFETNGKHPHFDVLRPVVNNYIVGGQKLDFSIPNMPTKFLFKANANLNAVLSAAPGQKFANNTYIYDSPIMSSDKLLAVFKADDVCPDSLWSNSDLLVLDFKELPSKMIIELKSEPANLGSTARQSKGNLVLFSNQLDCKSAYNWFIPPKPTDSNQEHQMVKSLVISNLALEKGGSMSIKSYAYGGTHEFTITGENAMSLPTFYLDANISHSIIYQRADVCDKNSITLIQASIDTISYDACANIEVTAKQNFVSCDYPNNYPLTEWTMTKNCRHMNSTSSNIYISFNDVDLVDNHSLEFLGSTGTVNLTKSNIPGDTIVSNKVAINFNRVFNSDAKTVRTLGERLSGRGFNATLEPIECGGVSMNKSGLLNINGTDKPKNAF</sequence>
<dbReference type="STRING" id="32264.T1KT74"/>
<keyword evidence="1" id="KW-0472">Membrane</keyword>
<evidence type="ECO:0000259" key="2">
    <source>
        <dbReference type="PROSITE" id="PS50041"/>
    </source>
</evidence>
<keyword evidence="1" id="KW-0812">Transmembrane</keyword>
<keyword evidence="4" id="KW-1185">Reference proteome</keyword>
<evidence type="ECO:0000313" key="4">
    <source>
        <dbReference type="Proteomes" id="UP000015104"/>
    </source>
</evidence>
<proteinExistence type="predicted"/>
<reference evidence="4" key="1">
    <citation type="submission" date="2011-08" db="EMBL/GenBank/DDBJ databases">
        <authorList>
            <person name="Rombauts S."/>
        </authorList>
    </citation>
    <scope>NUCLEOTIDE SEQUENCE</scope>
    <source>
        <strain evidence="4">London</strain>
    </source>
</reference>
<name>T1KT74_TETUR</name>
<accession>T1KT74</accession>
<protein>
    <recommendedName>
        <fullName evidence="2">C-type lectin domain-containing protein</fullName>
    </recommendedName>
</protein>
<dbReference type="PROSITE" id="PS50041">
    <property type="entry name" value="C_TYPE_LECTIN_2"/>
    <property type="match status" value="1"/>
</dbReference>